<gene>
    <name evidence="1" type="ORF">BSAL_74570</name>
</gene>
<accession>A0A0S4IZT0</accession>
<dbReference type="Proteomes" id="UP000051952">
    <property type="component" value="Unassembled WGS sequence"/>
</dbReference>
<protein>
    <submittedName>
        <fullName evidence="1">Membrane-associated protein, putative</fullName>
    </submittedName>
</protein>
<reference evidence="2" key="1">
    <citation type="submission" date="2015-09" db="EMBL/GenBank/DDBJ databases">
        <authorList>
            <consortium name="Pathogen Informatics"/>
        </authorList>
    </citation>
    <scope>NUCLEOTIDE SEQUENCE [LARGE SCALE GENOMIC DNA]</scope>
    <source>
        <strain evidence="2">Lake Konstanz</strain>
    </source>
</reference>
<sequence>MAACVVPLRVVLTAMILVVAVIAAAVSFAPLYTASLSSATDSGQAFSASISREIVSTVSHNFAVMQSAATAMVTAAYLGGWDESDPPGIKKWMNYGVTLGADSLNIIFDDYVSCTGGHPTGQQFPSGMFVTTT</sequence>
<dbReference type="VEuPathDB" id="TriTrypDB:BSAL_74570"/>
<name>A0A0S4IZT0_BODSA</name>
<proteinExistence type="predicted"/>
<evidence type="ECO:0000313" key="2">
    <source>
        <dbReference type="Proteomes" id="UP000051952"/>
    </source>
</evidence>
<organism evidence="1 2">
    <name type="scientific">Bodo saltans</name>
    <name type="common">Flagellated protozoan</name>
    <dbReference type="NCBI Taxonomy" id="75058"/>
    <lineage>
        <taxon>Eukaryota</taxon>
        <taxon>Discoba</taxon>
        <taxon>Euglenozoa</taxon>
        <taxon>Kinetoplastea</taxon>
        <taxon>Metakinetoplastina</taxon>
        <taxon>Eubodonida</taxon>
        <taxon>Bodonidae</taxon>
        <taxon>Bodo</taxon>
    </lineage>
</organism>
<evidence type="ECO:0000313" key="1">
    <source>
        <dbReference type="EMBL" id="CUG11007.1"/>
    </source>
</evidence>
<dbReference type="AlphaFoldDB" id="A0A0S4IZT0"/>
<keyword evidence="2" id="KW-1185">Reference proteome</keyword>
<dbReference type="EMBL" id="CYKH01000656">
    <property type="protein sequence ID" value="CUG11007.1"/>
    <property type="molecule type" value="Genomic_DNA"/>
</dbReference>